<feature type="repeat" description="ANK" evidence="5">
    <location>
        <begin position="125"/>
        <end position="157"/>
    </location>
</feature>
<accession>A0A8B8AVN2</accession>
<dbReference type="Pfam" id="PF12796">
    <property type="entry name" value="Ank_2"/>
    <property type="match status" value="2"/>
</dbReference>
<feature type="region of interest" description="Disordered" evidence="6">
    <location>
        <begin position="1"/>
        <end position="25"/>
    </location>
</feature>
<sequence>MSLADFLRGNLPSVEEPDEVGSDAPSFPVKWKTTSVTIPEDEHTIFAAVRYNDTQRIEQLLRQSVDVNIVHGTTSCLLRKSKVQKSVAMQLNEYTPLHVACLHSTIEVIRLLLERHADVNMKDSTNRTALHYATLANRPDVVHLCIEHGADVNLQTSSGKTALMYAVQEKNLPIVITLLNAGADVTLKDVKGGSAIEICLLSAGRTSNAKIVKALLEAGSDPNAENLSKATPLMLAAGTGQLDVISLLLEAGVDINHEDNKGKTAFDICCEHTRMTKAGRLLLSRGADINHKDHSVVTGSSEGIGKAYARELAKRGVNVILISRGENRLYRTAEEIEKDFNVQTCIIALDFNSGRDVYPTIWEKIKDKEIGILVNNVGVMYDHPQYFLDVPEERLWQIINVNVAAATMMTHMIMPQMVERGRGAVVMVSSGSCSQITPQMTVYAATKSFLDYFARALDFEYRSKGIIVQSLMPFYVATKMTRFSHTLSKPSLLIPSAEKYAASAVATLGYTSRTSGYWPHTVQAWFANLIPEWLWMKGATGLNNALRRQAEQRRRLQTHVRRDSSELDISKFS</sequence>
<dbReference type="Pfam" id="PF00106">
    <property type="entry name" value="adh_short"/>
    <property type="match status" value="1"/>
</dbReference>
<name>A0A8B8AVN2_CRAVI</name>
<organism evidence="7 8">
    <name type="scientific">Crassostrea virginica</name>
    <name type="common">Eastern oyster</name>
    <dbReference type="NCBI Taxonomy" id="6565"/>
    <lineage>
        <taxon>Eukaryota</taxon>
        <taxon>Metazoa</taxon>
        <taxon>Spiralia</taxon>
        <taxon>Lophotrochozoa</taxon>
        <taxon>Mollusca</taxon>
        <taxon>Bivalvia</taxon>
        <taxon>Autobranchia</taxon>
        <taxon>Pteriomorphia</taxon>
        <taxon>Ostreida</taxon>
        <taxon>Ostreoidea</taxon>
        <taxon>Ostreidae</taxon>
        <taxon>Crassostrea</taxon>
    </lineage>
</organism>
<keyword evidence="7" id="KW-1185">Reference proteome</keyword>
<gene>
    <name evidence="8" type="primary">LOC111105370</name>
</gene>
<dbReference type="InterPro" id="IPR002347">
    <property type="entry name" value="SDR_fam"/>
</dbReference>
<keyword evidence="5" id="KW-0040">ANK repeat</keyword>
<dbReference type="SUPFAM" id="SSF51735">
    <property type="entry name" value="NAD(P)-binding Rossmann-fold domains"/>
    <property type="match status" value="1"/>
</dbReference>
<dbReference type="Proteomes" id="UP000694844">
    <property type="component" value="Chromosome 1"/>
</dbReference>
<dbReference type="PANTHER" id="PTHR44889">
    <property type="entry name" value="INACTIVE HYDROXYSTEROID DEHYDROGENASE-LIKE PROTEIN 1"/>
    <property type="match status" value="1"/>
</dbReference>
<evidence type="ECO:0000256" key="4">
    <source>
        <dbReference type="ARBA" id="ARBA00038261"/>
    </source>
</evidence>
<reference evidence="8" key="2">
    <citation type="submission" date="2025-08" db="UniProtKB">
        <authorList>
            <consortium name="RefSeq"/>
        </authorList>
    </citation>
    <scope>IDENTIFICATION</scope>
    <source>
        <tissue evidence="8">Whole sample</tissue>
    </source>
</reference>
<dbReference type="RefSeq" id="XP_022295342.1">
    <property type="nucleotide sequence ID" value="XM_022439634.1"/>
</dbReference>
<evidence type="ECO:0000256" key="3">
    <source>
        <dbReference type="ARBA" id="ARBA00023128"/>
    </source>
</evidence>
<evidence type="ECO:0000256" key="6">
    <source>
        <dbReference type="SAM" id="MobiDB-lite"/>
    </source>
</evidence>
<keyword evidence="3" id="KW-0496">Mitochondrion</keyword>
<feature type="repeat" description="ANK" evidence="5">
    <location>
        <begin position="261"/>
        <end position="294"/>
    </location>
</feature>
<dbReference type="InterPro" id="IPR036770">
    <property type="entry name" value="Ankyrin_rpt-contain_sf"/>
</dbReference>
<dbReference type="GeneID" id="111105370"/>
<dbReference type="InterPro" id="IPR052149">
    <property type="entry name" value="17-beta-HSD3-like"/>
</dbReference>
<dbReference type="InterPro" id="IPR036291">
    <property type="entry name" value="NAD(P)-bd_dom_sf"/>
</dbReference>
<comment type="subcellular location">
    <subcellularLocation>
        <location evidence="1">Mitochondrion</location>
    </subcellularLocation>
</comment>
<dbReference type="FunFam" id="3.40.50.720:FF:000137">
    <property type="entry name" value="Hydroxysteroid (17-beta) dehydrogenase 3"/>
    <property type="match status" value="1"/>
</dbReference>
<feature type="repeat" description="ANK" evidence="5">
    <location>
        <begin position="92"/>
        <end position="124"/>
    </location>
</feature>
<dbReference type="PROSITE" id="PS50088">
    <property type="entry name" value="ANK_REPEAT"/>
    <property type="match status" value="5"/>
</dbReference>
<dbReference type="AlphaFoldDB" id="A0A8B8AVN2"/>
<dbReference type="GO" id="GO:0005739">
    <property type="term" value="C:mitochondrion"/>
    <property type="evidence" value="ECO:0007669"/>
    <property type="project" value="UniProtKB-SubCell"/>
</dbReference>
<feature type="repeat" description="ANK" evidence="5">
    <location>
        <begin position="158"/>
        <end position="190"/>
    </location>
</feature>
<dbReference type="PANTHER" id="PTHR44889:SF1">
    <property type="entry name" value="INACTIVE HYDROXYSTEROID DEHYDROGENASE-LIKE PROTEIN 1"/>
    <property type="match status" value="1"/>
</dbReference>
<dbReference type="Gene3D" id="1.25.40.20">
    <property type="entry name" value="Ankyrin repeat-containing domain"/>
    <property type="match status" value="2"/>
</dbReference>
<proteinExistence type="inferred from homology"/>
<dbReference type="SMART" id="SM00248">
    <property type="entry name" value="ANK"/>
    <property type="match status" value="7"/>
</dbReference>
<comment type="similarity">
    <text evidence="4">Belongs to the short-chain dehydrogenases/reductases (SDR) family. 17-beta-HSD 3 subfamily.</text>
</comment>
<reference evidence="7" key="1">
    <citation type="submission" date="2024-06" db="UniProtKB">
        <authorList>
            <consortium name="RefSeq"/>
        </authorList>
    </citation>
    <scope>NUCLEOTIDE SEQUENCE [LARGE SCALE GENOMIC DNA]</scope>
</reference>
<dbReference type="OrthoDB" id="5545019at2759"/>
<evidence type="ECO:0000313" key="8">
    <source>
        <dbReference type="RefSeq" id="XP_022295342.1"/>
    </source>
</evidence>
<protein>
    <submittedName>
        <fullName evidence="8">Uncharacterized protein LOC111105370</fullName>
    </submittedName>
</protein>
<evidence type="ECO:0000313" key="7">
    <source>
        <dbReference type="Proteomes" id="UP000694844"/>
    </source>
</evidence>
<dbReference type="CDD" id="cd05356">
    <property type="entry name" value="17beta-HSD1_like_SDR_c"/>
    <property type="match status" value="1"/>
</dbReference>
<evidence type="ECO:0000256" key="2">
    <source>
        <dbReference type="ARBA" id="ARBA00022857"/>
    </source>
</evidence>
<dbReference type="PROSITE" id="PS50297">
    <property type="entry name" value="ANK_REP_REGION"/>
    <property type="match status" value="4"/>
</dbReference>
<keyword evidence="2" id="KW-0521">NADP</keyword>
<dbReference type="InterPro" id="IPR002110">
    <property type="entry name" value="Ankyrin_rpt"/>
</dbReference>
<evidence type="ECO:0000256" key="5">
    <source>
        <dbReference type="PROSITE-ProRule" id="PRU00023"/>
    </source>
</evidence>
<dbReference type="Gene3D" id="3.40.50.720">
    <property type="entry name" value="NAD(P)-binding Rossmann-like Domain"/>
    <property type="match status" value="1"/>
</dbReference>
<dbReference type="SUPFAM" id="SSF48403">
    <property type="entry name" value="Ankyrin repeat"/>
    <property type="match status" value="1"/>
</dbReference>
<dbReference type="KEGG" id="cvn:111105370"/>
<evidence type="ECO:0000256" key="1">
    <source>
        <dbReference type="ARBA" id="ARBA00004173"/>
    </source>
</evidence>
<dbReference type="PRINTS" id="PR00081">
    <property type="entry name" value="GDHRDH"/>
</dbReference>
<dbReference type="PRINTS" id="PR01415">
    <property type="entry name" value="ANKYRIN"/>
</dbReference>
<feature type="repeat" description="ANK" evidence="5">
    <location>
        <begin position="228"/>
        <end position="260"/>
    </location>
</feature>